<dbReference type="AlphaFoldDB" id="A0A922P1E5"/>
<dbReference type="InterPro" id="IPR054189">
    <property type="entry name" value="DUF6894"/>
</dbReference>
<dbReference type="EMBL" id="JOKJ01000008">
    <property type="protein sequence ID" value="KEQ09018.1"/>
    <property type="molecule type" value="Genomic_DNA"/>
</dbReference>
<protein>
    <recommendedName>
        <fullName evidence="1">DUF6894 domain-containing protein</fullName>
    </recommendedName>
</protein>
<feature type="domain" description="DUF6894" evidence="1">
    <location>
        <begin position="3"/>
        <end position="71"/>
    </location>
</feature>
<accession>A0A922P1E5</accession>
<comment type="caution">
    <text evidence="2">The sequence shown here is derived from an EMBL/GenBank/DDBJ whole genome shotgun (WGS) entry which is preliminary data.</text>
</comment>
<gene>
    <name evidence="2" type="ORF">GV68_24925</name>
</gene>
<sequence>MTRYFFNLHDGISLPDTIGSEHPDLLSARSEAVETIAERLKGALLKKADISSWLMNVTDEYGFTVMVLSFSAAVQFVDQPSLAAARAAAE</sequence>
<evidence type="ECO:0000313" key="3">
    <source>
        <dbReference type="Proteomes" id="UP000052167"/>
    </source>
</evidence>
<evidence type="ECO:0000313" key="2">
    <source>
        <dbReference type="EMBL" id="KEQ09018.1"/>
    </source>
</evidence>
<proteinExistence type="predicted"/>
<dbReference type="Pfam" id="PF21834">
    <property type="entry name" value="DUF6894"/>
    <property type="match status" value="1"/>
</dbReference>
<dbReference type="Proteomes" id="UP000052167">
    <property type="component" value="Unassembled WGS sequence"/>
</dbReference>
<dbReference type="OrthoDB" id="7863142at2"/>
<keyword evidence="3" id="KW-1185">Reference proteome</keyword>
<reference evidence="2 3" key="1">
    <citation type="submission" date="2014-06" db="EMBL/GenBank/DDBJ databases">
        <title>Rhizobium pelagicum/R2-400B4.</title>
        <authorList>
            <person name="Kimes N.E."/>
            <person name="Lopez-Perez M."/>
        </authorList>
    </citation>
    <scope>NUCLEOTIDE SEQUENCE [LARGE SCALE GENOMIC DNA]</scope>
    <source>
        <strain evidence="2 3">R2-400B4</strain>
    </source>
</reference>
<name>A0A922P1E5_9HYPH</name>
<evidence type="ECO:0000259" key="1">
    <source>
        <dbReference type="Pfam" id="PF21834"/>
    </source>
</evidence>
<organism evidence="2 3">
    <name type="scientific">Pseudorhizobium pelagicum</name>
    <dbReference type="NCBI Taxonomy" id="1509405"/>
    <lineage>
        <taxon>Bacteria</taxon>
        <taxon>Pseudomonadati</taxon>
        <taxon>Pseudomonadota</taxon>
        <taxon>Alphaproteobacteria</taxon>
        <taxon>Hyphomicrobiales</taxon>
        <taxon>Rhizobiaceae</taxon>
        <taxon>Rhizobium/Agrobacterium group</taxon>
        <taxon>Pseudorhizobium</taxon>
    </lineage>
</organism>
<dbReference type="RefSeq" id="WP_037164371.1">
    <property type="nucleotide sequence ID" value="NZ_JOKI01000006.1"/>
</dbReference>